<evidence type="ECO:0000313" key="3">
    <source>
        <dbReference type="Proteomes" id="UP000297472"/>
    </source>
</evidence>
<reference evidence="2 3" key="1">
    <citation type="submission" date="2019-03" db="EMBL/GenBank/DDBJ databases">
        <title>Genomics of glacier-inhabiting Cryobacterium strains.</title>
        <authorList>
            <person name="Liu Q."/>
            <person name="Xin Y.-H."/>
        </authorList>
    </citation>
    <scope>NUCLEOTIDE SEQUENCE [LARGE SCALE GENOMIC DNA]</scope>
    <source>
        <strain evidence="2 3">TMT1-51</strain>
    </source>
</reference>
<proteinExistence type="predicted"/>
<keyword evidence="3" id="KW-1185">Reference proteome</keyword>
<comment type="caution">
    <text evidence="2">The sequence shown here is derived from an EMBL/GenBank/DDBJ whole genome shotgun (WGS) entry which is preliminary data.</text>
</comment>
<protein>
    <submittedName>
        <fullName evidence="2">Uncharacterized protein</fullName>
    </submittedName>
</protein>
<evidence type="ECO:0000256" key="1">
    <source>
        <dbReference type="SAM" id="MobiDB-lite"/>
    </source>
</evidence>
<accession>A0A4Y8JSJ5</accession>
<evidence type="ECO:0000313" key="2">
    <source>
        <dbReference type="EMBL" id="TFD27486.1"/>
    </source>
</evidence>
<dbReference type="EMBL" id="SOHA01000039">
    <property type="protein sequence ID" value="TFD27486.1"/>
    <property type="molecule type" value="Genomic_DNA"/>
</dbReference>
<dbReference type="OrthoDB" id="5124189at2"/>
<feature type="compositionally biased region" description="Polar residues" evidence="1">
    <location>
        <begin position="155"/>
        <end position="165"/>
    </location>
</feature>
<sequence length="182" mass="20224">MTPPHPKPTRKRKTIGQQSKKQVADNRAGVYERDGEQCVVAGSLWARLFPCEGPLTIQHGVGKGMGGSAEFDGPECLRTMCLGHNDQQPKSSAFAKECIWFGWAIERGRRGLDYTKVPVRYPNGRDYLLTTDFKRELLPLTEAANLRASIHGTRQIGQSDPTGQSAHYAEGENRVSWPASER</sequence>
<name>A0A4Y8JSJ5_9MICO</name>
<gene>
    <name evidence="2" type="ORF">E3T49_13155</name>
</gene>
<organism evidence="2 3">
    <name type="scientific">Cryobacterium cryoconiti</name>
    <dbReference type="NCBI Taxonomy" id="1259239"/>
    <lineage>
        <taxon>Bacteria</taxon>
        <taxon>Bacillati</taxon>
        <taxon>Actinomycetota</taxon>
        <taxon>Actinomycetes</taxon>
        <taxon>Micrococcales</taxon>
        <taxon>Microbacteriaceae</taxon>
        <taxon>Cryobacterium</taxon>
    </lineage>
</organism>
<dbReference type="RefSeq" id="WP_134425356.1">
    <property type="nucleotide sequence ID" value="NZ_SOHA01000039.1"/>
</dbReference>
<dbReference type="AlphaFoldDB" id="A0A4Y8JSJ5"/>
<feature type="region of interest" description="Disordered" evidence="1">
    <location>
        <begin position="1"/>
        <end position="27"/>
    </location>
</feature>
<dbReference type="Proteomes" id="UP000297472">
    <property type="component" value="Unassembled WGS sequence"/>
</dbReference>
<feature type="region of interest" description="Disordered" evidence="1">
    <location>
        <begin position="152"/>
        <end position="182"/>
    </location>
</feature>